<dbReference type="Gene3D" id="1.10.260.40">
    <property type="entry name" value="lambda repressor-like DNA-binding domains"/>
    <property type="match status" value="1"/>
</dbReference>
<evidence type="ECO:0000313" key="1">
    <source>
        <dbReference type="EMBL" id="MBP2290733.1"/>
    </source>
</evidence>
<dbReference type="Proteomes" id="UP000781958">
    <property type="component" value="Unassembled WGS sequence"/>
</dbReference>
<accession>A0ABS4SDR9</accession>
<proteinExistence type="predicted"/>
<sequence length="109" mass="11564">MMQITSQSASGASGLAIPASAVHDRAMLTGWQIKKGRELLDLSAKALGEATNVGMATVQRAEAAGHEIPNMKTHSMKALEDFLRARVIFIDADEHGGPGVRLKATERPA</sequence>
<dbReference type="InterPro" id="IPR010982">
    <property type="entry name" value="Lambda_DNA-bd_dom_sf"/>
</dbReference>
<gene>
    <name evidence="1" type="ORF">J2851_000470</name>
</gene>
<dbReference type="EMBL" id="JAGINP010000001">
    <property type="protein sequence ID" value="MBP2290733.1"/>
    <property type="molecule type" value="Genomic_DNA"/>
</dbReference>
<dbReference type="RefSeq" id="WP_209763163.1">
    <property type="nucleotide sequence ID" value="NZ_JAGINP010000001.1"/>
</dbReference>
<comment type="caution">
    <text evidence="1">The sequence shown here is derived from an EMBL/GenBank/DDBJ whole genome shotgun (WGS) entry which is preliminary data.</text>
</comment>
<name>A0ABS4SDR9_9PROT</name>
<reference evidence="1 2" key="1">
    <citation type="submission" date="2021-03" db="EMBL/GenBank/DDBJ databases">
        <title>Genomic Encyclopedia of Type Strains, Phase III (KMG-III): the genomes of soil and plant-associated and newly described type strains.</title>
        <authorList>
            <person name="Whitman W."/>
        </authorList>
    </citation>
    <scope>NUCLEOTIDE SEQUENCE [LARGE SCALE GENOMIC DNA]</scope>
    <source>
        <strain evidence="1 2">IMMIB AFH-6</strain>
    </source>
</reference>
<evidence type="ECO:0000313" key="2">
    <source>
        <dbReference type="Proteomes" id="UP000781958"/>
    </source>
</evidence>
<evidence type="ECO:0008006" key="3">
    <source>
        <dbReference type="Google" id="ProtNLM"/>
    </source>
</evidence>
<organism evidence="1 2">
    <name type="scientific">Azospirillum rugosum</name>
    <dbReference type="NCBI Taxonomy" id="416170"/>
    <lineage>
        <taxon>Bacteria</taxon>
        <taxon>Pseudomonadati</taxon>
        <taxon>Pseudomonadota</taxon>
        <taxon>Alphaproteobacteria</taxon>
        <taxon>Rhodospirillales</taxon>
        <taxon>Azospirillaceae</taxon>
        <taxon>Azospirillum</taxon>
    </lineage>
</organism>
<keyword evidence="2" id="KW-1185">Reference proteome</keyword>
<protein>
    <recommendedName>
        <fullName evidence="3">HTH cro/C1-type domain-containing protein</fullName>
    </recommendedName>
</protein>